<comment type="caution">
    <text evidence="2">The sequence shown here is derived from an EMBL/GenBank/DDBJ whole genome shotgun (WGS) entry which is preliminary data.</text>
</comment>
<gene>
    <name evidence="2" type="ORF">EG242_06525</name>
</gene>
<name>A0A3P1B3L2_9FLAO</name>
<keyword evidence="1" id="KW-0732">Signal</keyword>
<evidence type="ECO:0008006" key="4">
    <source>
        <dbReference type="Google" id="ProtNLM"/>
    </source>
</evidence>
<evidence type="ECO:0000313" key="2">
    <source>
        <dbReference type="EMBL" id="RRA95272.1"/>
    </source>
</evidence>
<dbReference type="Proteomes" id="UP000268372">
    <property type="component" value="Unassembled WGS sequence"/>
</dbReference>
<dbReference type="EMBL" id="RQTJ01000010">
    <property type="protein sequence ID" value="RRA95272.1"/>
    <property type="molecule type" value="Genomic_DNA"/>
</dbReference>
<feature type="chain" id="PRO_5018338672" description="TonB-dependent receptor" evidence="1">
    <location>
        <begin position="20"/>
        <end position="1133"/>
    </location>
</feature>
<accession>A0A3P1B3L2</accession>
<dbReference type="RefSeq" id="WP_124899096.1">
    <property type="nucleotide sequence ID" value="NZ_RQTJ01000010.1"/>
</dbReference>
<reference evidence="2 3" key="1">
    <citation type="submission" date="2018-11" db="EMBL/GenBank/DDBJ databases">
        <title>Flavobacterium sp. nov., YIM 102796 draft genome.</title>
        <authorList>
            <person name="Li G."/>
            <person name="Jiang Y."/>
        </authorList>
    </citation>
    <scope>NUCLEOTIDE SEQUENCE [LARGE SCALE GENOMIC DNA]</scope>
    <source>
        <strain evidence="2 3">YIM 102796</strain>
    </source>
</reference>
<keyword evidence="3" id="KW-1185">Reference proteome</keyword>
<evidence type="ECO:0000256" key="1">
    <source>
        <dbReference type="SAM" id="SignalP"/>
    </source>
</evidence>
<proteinExistence type="predicted"/>
<protein>
    <recommendedName>
        <fullName evidence="4">TonB-dependent receptor</fullName>
    </recommendedName>
</protein>
<dbReference type="AlphaFoldDB" id="A0A3P1B3L2"/>
<evidence type="ECO:0000313" key="3">
    <source>
        <dbReference type="Proteomes" id="UP000268372"/>
    </source>
</evidence>
<feature type="signal peptide" evidence="1">
    <location>
        <begin position="1"/>
        <end position="19"/>
    </location>
</feature>
<organism evidence="2 3">
    <name type="scientific">Paenimyroides viscosum</name>
    <dbReference type="NCBI Taxonomy" id="2488729"/>
    <lineage>
        <taxon>Bacteria</taxon>
        <taxon>Pseudomonadati</taxon>
        <taxon>Bacteroidota</taxon>
        <taxon>Flavobacteriia</taxon>
        <taxon>Flavobacteriales</taxon>
        <taxon>Flavobacteriaceae</taxon>
        <taxon>Paenimyroides</taxon>
    </lineage>
</organism>
<dbReference type="OrthoDB" id="9815802at2"/>
<sequence>MKQFFCFVWCFLIFSFAHAQETNSLYKSKKIITDSLTTTVHLDSVALNNTYFKIVNNQGIDLDTANYTVDYNKATLTFTQPLQDTLSVSFLNYPDFLTRTYALYDTKRIVPNKEGAYIFSVPEKQATTFTPFDGLNTNGSISRGITVGNNQNLVTNSNLDLQIVGNLSDKIQIRASLQDSNVPLQNGGYSQKMDEFDQIFMELFSTDWSIKAGDLFLENRASRFLNFNKKVQGISGTVKFGNDKSKTTIETAAALVRGQYAKSEFVGQEGNQGPYKLKGTNNQLYILIISGSESVYVNGRKLTRGEQNDYVIDYNSGEIRFTTLFPITSDMRIVVEYQYTDRNYARFLGYGGIKHEREKWNIAGYVYTETDIKNQPVQQNLNKEQVDILKQAGDSLALMMAPSAYPDTYSENKTLYKKVSQNGYEFYQYSNTPTDTLYMVSFSYVGPSNGNYRLANSSGVGKIYEFIEPVDGLNQGDYEPLIQLIAPTRLTLATVMGQYKPKDFTQVDFEFGFSNHDENLFSPIDDEDNQGIAANVNATHRVLNNKWKVDVFGNVQLVTENFKTIERLYSIEFDRDWNVSNTFGNQSLLTVGSKVSPNDNSFFTYQYSRLEYSNSYIGHKQSLIGNYLYKNFNLNTNTSFLSAKGSVYNTNFIRSKTQAVYTKDKNWAGSRLDLENYQVKDVATQQFQTLSQKYAQIDAFVGRGDTLKTYVELGYTYRVNDSLQNNVLRNVSNAHSFYVKSQLFKTQTSDLSVYANYRRLKYTDTGLVEPTLNSRIAYNDRYLKNLIQTNTIYETSSGAVAQQEFTYIKVDAGLGTHMWNDYNGNGIQELEEFEIAPYPDLAEYVRMFLPNQSFVKTHQTKLTQVFNFNFSIWQNESGFKKFASQFHLQSSFIIDRSILRDGSGIAWNPFGSSSDELVAENSNIRNSIYFNRGKQKYTTIYSLINNRAKNLMNFGSLDNKITTHQIQFQHLLNKWWLVQLTNKFDKVESISENYGSKNYLLNNLSINPRISYLFSQNARVELFYEWKDKKNVQGDLETLQQHRIGTAFNWSTSQKFTFNGEFSLYNNKFSGNPLSAVAYQMLEGLQPGKNITWRLLFQRNLTKYLDANISYQGRTSETAKTIHTGSIQLRAFF</sequence>